<name>A0A2D0L9Y6_9GAMM</name>
<proteinExistence type="predicted"/>
<comment type="caution">
    <text evidence="1">The sequence shown here is derived from an EMBL/GenBank/DDBJ whole genome shotgun (WGS) entry which is preliminary data.</text>
</comment>
<protein>
    <submittedName>
        <fullName evidence="1">Uncharacterized protein</fullName>
    </submittedName>
</protein>
<gene>
    <name evidence="1" type="ORF">Xkoz_02462</name>
</gene>
<dbReference type="EMBL" id="NJCX01000016">
    <property type="protein sequence ID" value="PHM72509.1"/>
    <property type="molecule type" value="Genomic_DNA"/>
</dbReference>
<evidence type="ECO:0000313" key="1">
    <source>
        <dbReference type="EMBL" id="PHM72509.1"/>
    </source>
</evidence>
<sequence length="38" mass="4350">MNIASIFVGKIALFLYTDDAVYFIEGLNHDTNSQVSRW</sequence>
<organism evidence="1 2">
    <name type="scientific">Xenorhabdus kozodoii</name>
    <dbReference type="NCBI Taxonomy" id="351676"/>
    <lineage>
        <taxon>Bacteria</taxon>
        <taxon>Pseudomonadati</taxon>
        <taxon>Pseudomonadota</taxon>
        <taxon>Gammaproteobacteria</taxon>
        <taxon>Enterobacterales</taxon>
        <taxon>Morganellaceae</taxon>
        <taxon>Xenorhabdus</taxon>
    </lineage>
</organism>
<keyword evidence="2" id="KW-1185">Reference proteome</keyword>
<evidence type="ECO:0000313" key="2">
    <source>
        <dbReference type="Proteomes" id="UP000221101"/>
    </source>
</evidence>
<dbReference type="AlphaFoldDB" id="A0A2D0L9Y6"/>
<accession>A0A2D0L9Y6</accession>
<dbReference type="Proteomes" id="UP000221101">
    <property type="component" value="Unassembled WGS sequence"/>
</dbReference>
<reference evidence="1 2" key="1">
    <citation type="journal article" date="2017" name="Nat. Microbiol.">
        <title>Natural product diversity associated with the nematode symbionts Photorhabdus and Xenorhabdus.</title>
        <authorList>
            <person name="Tobias N.J."/>
            <person name="Wolff H."/>
            <person name="Djahanschiri B."/>
            <person name="Grundmann F."/>
            <person name="Kronenwerth M."/>
            <person name="Shi Y.M."/>
            <person name="Simonyi S."/>
            <person name="Grun P."/>
            <person name="Shapiro-Ilan D."/>
            <person name="Pidot S.J."/>
            <person name="Stinear T.P."/>
            <person name="Ebersberger I."/>
            <person name="Bode H.B."/>
        </authorList>
    </citation>
    <scope>NUCLEOTIDE SEQUENCE [LARGE SCALE GENOMIC DNA]</scope>
    <source>
        <strain evidence="1 2">DSM 17907</strain>
    </source>
</reference>